<accession>A0AA35G8F5</accession>
<proteinExistence type="predicted"/>
<evidence type="ECO:0000313" key="2">
    <source>
        <dbReference type="EMBL" id="BDG60378.1"/>
    </source>
</evidence>
<dbReference type="EMBL" id="AP025628">
    <property type="protein sequence ID" value="BDG60378.1"/>
    <property type="molecule type" value="Genomic_DNA"/>
</dbReference>
<keyword evidence="3" id="KW-1185">Reference proteome</keyword>
<dbReference type="KEGG" id="cmic:caldi_14680"/>
<sequence length="93" mass="10524">MGPGPDAPRWIEVRLPGDTTKLLLFTPQGHEDRIGTFANVVFLCDDMQRTYEELRAWGVEFPTPPQQAPWGKWWASFRDPDGNEFGFGLASEA</sequence>
<evidence type="ECO:0000313" key="3">
    <source>
        <dbReference type="Proteomes" id="UP001163687"/>
    </source>
</evidence>
<gene>
    <name evidence="2" type="ORF">caldi_14680</name>
</gene>
<dbReference type="PROSITE" id="PS51819">
    <property type="entry name" value="VOC"/>
    <property type="match status" value="1"/>
</dbReference>
<dbReference type="SUPFAM" id="SSF54593">
    <property type="entry name" value="Glyoxalase/Bleomycin resistance protein/Dihydroxybiphenyl dioxygenase"/>
    <property type="match status" value="1"/>
</dbReference>
<protein>
    <recommendedName>
        <fullName evidence="1">VOC domain-containing protein</fullName>
    </recommendedName>
</protein>
<organism evidence="2 3">
    <name type="scientific">Caldinitratiruptor microaerophilus</name>
    <dbReference type="NCBI Taxonomy" id="671077"/>
    <lineage>
        <taxon>Bacteria</taxon>
        <taxon>Bacillati</taxon>
        <taxon>Bacillota</taxon>
        <taxon>Clostridia</taxon>
        <taxon>Eubacteriales</taxon>
        <taxon>Symbiobacteriaceae</taxon>
        <taxon>Caldinitratiruptor</taxon>
    </lineage>
</organism>
<name>A0AA35G8F5_9FIRM</name>
<dbReference type="InterPro" id="IPR037523">
    <property type="entry name" value="VOC_core"/>
</dbReference>
<dbReference type="Proteomes" id="UP001163687">
    <property type="component" value="Chromosome"/>
</dbReference>
<dbReference type="InterPro" id="IPR004360">
    <property type="entry name" value="Glyas_Fos-R_dOase_dom"/>
</dbReference>
<evidence type="ECO:0000259" key="1">
    <source>
        <dbReference type="PROSITE" id="PS51819"/>
    </source>
</evidence>
<reference evidence="2" key="1">
    <citation type="submission" date="2022-03" db="EMBL/GenBank/DDBJ databases">
        <title>Complete genome sequence of Caldinitratiruptor microaerophilus.</title>
        <authorList>
            <person name="Mukaiyama R."/>
            <person name="Nishiyama T."/>
            <person name="Ueda K."/>
        </authorList>
    </citation>
    <scope>NUCLEOTIDE SEQUENCE</scope>
    <source>
        <strain evidence="2">JCM 16183</strain>
    </source>
</reference>
<dbReference type="AlphaFoldDB" id="A0AA35G8F5"/>
<dbReference type="Gene3D" id="3.10.180.10">
    <property type="entry name" value="2,3-Dihydroxybiphenyl 1,2-Dioxygenase, domain 1"/>
    <property type="match status" value="1"/>
</dbReference>
<dbReference type="InterPro" id="IPR029068">
    <property type="entry name" value="Glyas_Bleomycin-R_OHBP_Dase"/>
</dbReference>
<feature type="domain" description="VOC" evidence="1">
    <location>
        <begin position="1"/>
        <end position="90"/>
    </location>
</feature>
<dbReference type="Pfam" id="PF00903">
    <property type="entry name" value="Glyoxalase"/>
    <property type="match status" value="1"/>
</dbReference>